<feature type="transmembrane region" description="Helical" evidence="1">
    <location>
        <begin position="12"/>
        <end position="31"/>
    </location>
</feature>
<keyword evidence="1" id="KW-0812">Transmembrane</keyword>
<evidence type="ECO:0000313" key="3">
    <source>
        <dbReference type="Proteomes" id="UP000014023"/>
    </source>
</evidence>
<feature type="transmembrane region" description="Helical" evidence="1">
    <location>
        <begin position="52"/>
        <end position="71"/>
    </location>
</feature>
<organism evidence="2 3">
    <name type="scientific">Bacillus cereus VD196</name>
    <dbReference type="NCBI Taxonomy" id="1053243"/>
    <lineage>
        <taxon>Bacteria</taxon>
        <taxon>Bacillati</taxon>
        <taxon>Bacillota</taxon>
        <taxon>Bacilli</taxon>
        <taxon>Bacillales</taxon>
        <taxon>Bacillaceae</taxon>
        <taxon>Bacillus</taxon>
        <taxon>Bacillus cereus group</taxon>
    </lineage>
</organism>
<dbReference type="Proteomes" id="UP000014023">
    <property type="component" value="Unassembled WGS sequence"/>
</dbReference>
<accession>A0A9W5Q0R5</accession>
<dbReference type="EMBL" id="AHFL01000034">
    <property type="protein sequence ID" value="EOO64259.1"/>
    <property type="molecule type" value="Genomic_DNA"/>
</dbReference>
<name>A0A9W5Q0R5_BACCE</name>
<keyword evidence="1" id="KW-1133">Transmembrane helix</keyword>
<proteinExistence type="predicted"/>
<evidence type="ECO:0000313" key="2">
    <source>
        <dbReference type="EMBL" id="EOO64259.1"/>
    </source>
</evidence>
<gene>
    <name evidence="2" type="ORF">IKE_05136</name>
</gene>
<dbReference type="RefSeq" id="WP_016125863.1">
    <property type="nucleotide sequence ID" value="NZ_KB976267.1"/>
</dbReference>
<protein>
    <submittedName>
        <fullName evidence="2">Uncharacterized protein</fullName>
    </submittedName>
</protein>
<keyword evidence="1" id="KW-0472">Membrane</keyword>
<reference evidence="2 3" key="1">
    <citation type="submission" date="2012-12" db="EMBL/GenBank/DDBJ databases">
        <title>The Genome Sequence of Bacillus cereus VD196.</title>
        <authorList>
            <consortium name="The Broad Institute Genome Sequencing Platform"/>
            <consortium name="The Broad Institute Genome Sequencing Center for Infectious Disease"/>
            <person name="Feldgarden M."/>
            <person name="Van der Auwera G.A."/>
            <person name="Mahillon J."/>
            <person name="Duprez V."/>
            <person name="Timmery S."/>
            <person name="Mattelet C."/>
            <person name="Dierick K."/>
            <person name="Sun M."/>
            <person name="Yu Z."/>
            <person name="Zhu L."/>
            <person name="Hu X."/>
            <person name="Shank E.B."/>
            <person name="Swiecicka I."/>
            <person name="Hansen B.M."/>
            <person name="Andrup L."/>
            <person name="Walker B."/>
            <person name="Young S.K."/>
            <person name="Zeng Q."/>
            <person name="Gargeya S."/>
            <person name="Fitzgerald M."/>
            <person name="Haas B."/>
            <person name="Abouelleil A."/>
            <person name="Alvarado L."/>
            <person name="Arachchi H.M."/>
            <person name="Berlin A.M."/>
            <person name="Chapman S.B."/>
            <person name="Dewar J."/>
            <person name="Goldberg J."/>
            <person name="Griggs A."/>
            <person name="Gujja S."/>
            <person name="Hansen M."/>
            <person name="Howarth C."/>
            <person name="Imamovic A."/>
            <person name="Larimer J."/>
            <person name="McCowan C."/>
            <person name="Murphy C."/>
            <person name="Neiman D."/>
            <person name="Pearson M."/>
            <person name="Priest M."/>
            <person name="Roberts A."/>
            <person name="Saif S."/>
            <person name="Shea T."/>
            <person name="Sisk P."/>
            <person name="Sykes S."/>
            <person name="Wortman J."/>
            <person name="Nusbaum C."/>
            <person name="Birren B."/>
        </authorList>
    </citation>
    <scope>NUCLEOTIDE SEQUENCE [LARGE SCALE GENOMIC DNA]</scope>
    <source>
        <strain evidence="2 3">VD196</strain>
    </source>
</reference>
<dbReference type="AlphaFoldDB" id="A0A9W5Q0R5"/>
<evidence type="ECO:0000256" key="1">
    <source>
        <dbReference type="SAM" id="Phobius"/>
    </source>
</evidence>
<comment type="caution">
    <text evidence="2">The sequence shown here is derived from an EMBL/GenBank/DDBJ whole genome shotgun (WGS) entry which is preliminary data.</text>
</comment>
<sequence length="90" mass="10338">MSTLITELTWWQISLLGIYSIYTLVRAFWIFNSGLKEATIGYGAKNIKLYHILWAVIDIPAIILGTLFPLLKMLFSIPVIPLKQDKNRTK</sequence>